<reference evidence="2" key="1">
    <citation type="submission" date="2023-10" db="EMBL/GenBank/DDBJ databases">
        <authorList>
            <person name="Chen Y."/>
            <person name="Shah S."/>
            <person name="Dougan E. K."/>
            <person name="Thang M."/>
            <person name="Chan C."/>
        </authorList>
    </citation>
    <scope>NUCLEOTIDE SEQUENCE [LARGE SCALE GENOMIC DNA]</scope>
</reference>
<evidence type="ECO:0000313" key="3">
    <source>
        <dbReference type="Proteomes" id="UP001189429"/>
    </source>
</evidence>
<evidence type="ECO:0000313" key="2">
    <source>
        <dbReference type="EMBL" id="CAK0814376.1"/>
    </source>
</evidence>
<organism evidence="2 3">
    <name type="scientific">Prorocentrum cordatum</name>
    <dbReference type="NCBI Taxonomy" id="2364126"/>
    <lineage>
        <taxon>Eukaryota</taxon>
        <taxon>Sar</taxon>
        <taxon>Alveolata</taxon>
        <taxon>Dinophyceae</taxon>
        <taxon>Prorocentrales</taxon>
        <taxon>Prorocentraceae</taxon>
        <taxon>Prorocentrum</taxon>
    </lineage>
</organism>
<dbReference type="EMBL" id="CAUYUJ010005625">
    <property type="protein sequence ID" value="CAK0814376.1"/>
    <property type="molecule type" value="Genomic_DNA"/>
</dbReference>
<feature type="region of interest" description="Disordered" evidence="1">
    <location>
        <begin position="103"/>
        <end position="152"/>
    </location>
</feature>
<protein>
    <submittedName>
        <fullName evidence="2">Uncharacterized protein</fullName>
    </submittedName>
</protein>
<sequence>MTMNTGLESDMVLLDITWSSWKECVDIVKRERTMSLEQRVVEDDARRASLEAQEPTNAAISPLARGRRRSCCRCFRCCPCCPGSTRRDRRVGGLAALAGDELRRAPAATPAAQPAAARPAAKAAAEPRAAAGSDLEAAAAPAEKPGRSWCGCLRRRRPRGAAAAVAPGPS</sequence>
<gene>
    <name evidence="2" type="ORF">PCOR1329_LOCUS18005</name>
</gene>
<comment type="caution">
    <text evidence="2">The sequence shown here is derived from an EMBL/GenBank/DDBJ whole genome shotgun (WGS) entry which is preliminary data.</text>
</comment>
<dbReference type="Proteomes" id="UP001189429">
    <property type="component" value="Unassembled WGS sequence"/>
</dbReference>
<feature type="compositionally biased region" description="Low complexity" evidence="1">
    <location>
        <begin position="105"/>
        <end position="142"/>
    </location>
</feature>
<accession>A0ABN9R9B9</accession>
<name>A0ABN9R9B9_9DINO</name>
<evidence type="ECO:0000256" key="1">
    <source>
        <dbReference type="SAM" id="MobiDB-lite"/>
    </source>
</evidence>
<proteinExistence type="predicted"/>
<keyword evidence="3" id="KW-1185">Reference proteome</keyword>